<evidence type="ECO:0008006" key="8">
    <source>
        <dbReference type="Google" id="ProtNLM"/>
    </source>
</evidence>
<dbReference type="GO" id="GO:0051603">
    <property type="term" value="P:proteolysis involved in protein catabolic process"/>
    <property type="evidence" value="ECO:0007669"/>
    <property type="project" value="InterPro"/>
</dbReference>
<evidence type="ECO:0000256" key="1">
    <source>
        <dbReference type="ARBA" id="ARBA00004123"/>
    </source>
</evidence>
<evidence type="ECO:0000256" key="3">
    <source>
        <dbReference type="ARBA" id="ARBA00022942"/>
    </source>
</evidence>
<dbReference type="Gene3D" id="3.60.20.10">
    <property type="entry name" value="Glutamine Phosphoribosylpyrophosphate, subunit 1, domain 1"/>
    <property type="match status" value="1"/>
</dbReference>
<organism evidence="6">
    <name type="scientific">Phaeomonas parva</name>
    <dbReference type="NCBI Taxonomy" id="124430"/>
    <lineage>
        <taxon>Eukaryota</taxon>
        <taxon>Sar</taxon>
        <taxon>Stramenopiles</taxon>
        <taxon>Ochrophyta</taxon>
        <taxon>Pinguiophyceae</taxon>
        <taxon>Pinguiochrysidales</taxon>
        <taxon>Pinguiochrysidaceae</taxon>
        <taxon>Phaeomonas</taxon>
    </lineage>
</organism>
<dbReference type="PANTHER" id="PTHR32194">
    <property type="entry name" value="METALLOPROTEASE TLDD"/>
    <property type="match status" value="1"/>
</dbReference>
<evidence type="ECO:0000313" key="5">
    <source>
        <dbReference type="EMBL" id="CAD9242104.1"/>
    </source>
</evidence>
<protein>
    <recommendedName>
        <fullName evidence="8">Proteasome subunit beta</fullName>
    </recommendedName>
</protein>
<evidence type="ECO:0000313" key="6">
    <source>
        <dbReference type="EMBL" id="CAD9242105.1"/>
    </source>
</evidence>
<dbReference type="Pfam" id="PF00227">
    <property type="entry name" value="Proteasome"/>
    <property type="match status" value="1"/>
</dbReference>
<proteinExistence type="predicted"/>
<evidence type="ECO:0000256" key="2">
    <source>
        <dbReference type="ARBA" id="ARBA00022490"/>
    </source>
</evidence>
<dbReference type="PANTHER" id="PTHR32194:SF2">
    <property type="entry name" value="PROTEASOME SUBUNIT BETA TYPE-1"/>
    <property type="match status" value="1"/>
</dbReference>
<sequence length="150" mass="16894">MATVGPQADCSVFGEYIQKNMRLYELENQINLSTFGAANFIRGELAKALRRGPYQVNLLLGGAAKDEEASLFWMDYLGTLQKVNYGAHGYASNFVLSLLDAHWEKGLTEEQAIEVLRKCIKELETRFMIALPKWSVKVVDSEGVRVIDFN</sequence>
<dbReference type="EMBL" id="HBGJ01000618">
    <property type="protein sequence ID" value="CAD9242104.1"/>
    <property type="molecule type" value="Transcribed_RNA"/>
</dbReference>
<keyword evidence="2" id="KW-0963">Cytoplasm</keyword>
<comment type="subcellular location">
    <subcellularLocation>
        <location evidence="1">Nucleus</location>
    </subcellularLocation>
</comment>
<name>A0A6U4BZU5_9STRA</name>
<keyword evidence="3" id="KW-0647">Proteasome</keyword>
<evidence type="ECO:0000313" key="4">
    <source>
        <dbReference type="EMBL" id="CAD9242102.1"/>
    </source>
</evidence>
<dbReference type="EMBL" id="HBGJ01000619">
    <property type="protein sequence ID" value="CAD9242105.1"/>
    <property type="molecule type" value="Transcribed_RNA"/>
</dbReference>
<dbReference type="InterPro" id="IPR001353">
    <property type="entry name" value="Proteasome_sua/b"/>
</dbReference>
<evidence type="ECO:0000313" key="7">
    <source>
        <dbReference type="EMBL" id="CAD9242106.1"/>
    </source>
</evidence>
<dbReference type="EMBL" id="HBGJ01000616">
    <property type="protein sequence ID" value="CAD9242102.1"/>
    <property type="molecule type" value="Transcribed_RNA"/>
</dbReference>
<dbReference type="SUPFAM" id="SSF56235">
    <property type="entry name" value="N-terminal nucleophile aminohydrolases (Ntn hydrolases)"/>
    <property type="match status" value="1"/>
</dbReference>
<reference evidence="6" key="1">
    <citation type="submission" date="2021-01" db="EMBL/GenBank/DDBJ databases">
        <authorList>
            <person name="Corre E."/>
            <person name="Pelletier E."/>
            <person name="Niang G."/>
            <person name="Scheremetjew M."/>
            <person name="Finn R."/>
            <person name="Kale V."/>
            <person name="Holt S."/>
            <person name="Cochrane G."/>
            <person name="Meng A."/>
            <person name="Brown T."/>
            <person name="Cohen L."/>
        </authorList>
    </citation>
    <scope>NUCLEOTIDE SEQUENCE</scope>
    <source>
        <strain evidence="6">CCMP2877</strain>
    </source>
</reference>
<dbReference type="GO" id="GO:0005634">
    <property type="term" value="C:nucleus"/>
    <property type="evidence" value="ECO:0007669"/>
    <property type="project" value="UniProtKB-SubCell"/>
</dbReference>
<accession>A0A6U4BZU5</accession>
<gene>
    <name evidence="4" type="ORF">PPAR1163_LOCUS444</name>
    <name evidence="5" type="ORF">PPAR1163_LOCUS446</name>
    <name evidence="6" type="ORF">PPAR1163_LOCUS447</name>
    <name evidence="7" type="ORF">PPAR1163_LOCUS448</name>
</gene>
<dbReference type="GO" id="GO:0005737">
    <property type="term" value="C:cytoplasm"/>
    <property type="evidence" value="ECO:0007669"/>
    <property type="project" value="TreeGrafter"/>
</dbReference>
<dbReference type="InterPro" id="IPR023333">
    <property type="entry name" value="Proteasome_suB-type"/>
</dbReference>
<dbReference type="EMBL" id="HBGJ01000620">
    <property type="protein sequence ID" value="CAD9242106.1"/>
    <property type="molecule type" value="Transcribed_RNA"/>
</dbReference>
<dbReference type="GO" id="GO:0005839">
    <property type="term" value="C:proteasome core complex"/>
    <property type="evidence" value="ECO:0007669"/>
    <property type="project" value="InterPro"/>
</dbReference>
<dbReference type="AlphaFoldDB" id="A0A6U4BZU5"/>
<dbReference type="InterPro" id="IPR029055">
    <property type="entry name" value="Ntn_hydrolases_N"/>
</dbReference>